<dbReference type="Proteomes" id="UP001281761">
    <property type="component" value="Unassembled WGS sequence"/>
</dbReference>
<reference evidence="3 4" key="1">
    <citation type="journal article" date="2022" name="bioRxiv">
        <title>Genomics of Preaxostyla Flagellates Illuminates Evolutionary Transitions and the Path Towards Mitochondrial Loss.</title>
        <authorList>
            <person name="Novak L.V.F."/>
            <person name="Treitli S.C."/>
            <person name="Pyrih J."/>
            <person name="Halakuc P."/>
            <person name="Pipaliya S.V."/>
            <person name="Vacek V."/>
            <person name="Brzon O."/>
            <person name="Soukal P."/>
            <person name="Eme L."/>
            <person name="Dacks J.B."/>
            <person name="Karnkowska A."/>
            <person name="Elias M."/>
            <person name="Hampl V."/>
        </authorList>
    </citation>
    <scope>NUCLEOTIDE SEQUENCE [LARGE SCALE GENOMIC DNA]</scope>
    <source>
        <strain evidence="3">NAU3</strain>
        <tissue evidence="3">Gut</tissue>
    </source>
</reference>
<feature type="region of interest" description="Disordered" evidence="1">
    <location>
        <begin position="280"/>
        <end position="309"/>
    </location>
</feature>
<dbReference type="EMBL" id="JARBJD010000071">
    <property type="protein sequence ID" value="KAK2955103.1"/>
    <property type="molecule type" value="Genomic_DNA"/>
</dbReference>
<sequence>MSEDAKQPRPSKRFTVRRVRAVLIATIIFSLLILICFIVGLFTVAWPLFGINVVTTMFVVTMYRINIRYKMNCFPRAPILGVLLLVISSILALVASLVTSSKQTLYVSLSAASFAVSVISFILLIVHSAQLLHFIKIVTNPPKTLTTITPQQTDRLLENETRMPTQFTEPEPSTNPQQSEQGMSIAPVDHPDHPNTTPSDLPIADIAMIPTDIPPEGSADLTAPSDEPSSDDEHVPIRITRSVVINPQPIIPFTNTERSTVYTAREVSFIAPDIIKHHSPLSQNLTESRSDRTEPSENDITPRESSALKPTPSLARIQSVVLATAFKGSQKVTIHADHPSEHSESETEERYDAFPVIMGMDEIVRHIQNNSQSPAQQMVLSSEQRSSQPDHSIFVAPSAKTNPQVVDKLLRQNMNDNISLSTNSLSTMWGETDDTIREELVQEEWKRAYGRLGMQQDYPHPTMPGASRVPESADPPTSITPLPSPPSSANSNTTVPRTYSRNVSSIHTSSSKSQLQRINSGFQVFSKHQADQAENEQFETPGPVMTHENSAFTRITSFLPKTSSFVSPSLLVNSNQAHIVALPSKTELVIRRTGSGFTPEFTTVAVLPSTIPESFDMPVDDDDESDSLDGELVDEDYTSTLNVQRPLRSFPSHNTPSFSLITGEDEDADVPLEIPIENPRTPSKLRQSTTE</sequence>
<evidence type="ECO:0000256" key="1">
    <source>
        <dbReference type="SAM" id="MobiDB-lite"/>
    </source>
</evidence>
<keyword evidence="2" id="KW-1133">Transmembrane helix</keyword>
<feature type="transmembrane region" description="Helical" evidence="2">
    <location>
        <begin position="77"/>
        <end position="99"/>
    </location>
</feature>
<feature type="transmembrane region" description="Helical" evidence="2">
    <location>
        <begin position="105"/>
        <end position="126"/>
    </location>
</feature>
<feature type="transmembrane region" description="Helical" evidence="2">
    <location>
        <begin position="21"/>
        <end position="42"/>
    </location>
</feature>
<feature type="compositionally biased region" description="Polar residues" evidence="1">
    <location>
        <begin position="651"/>
        <end position="660"/>
    </location>
</feature>
<feature type="compositionally biased region" description="Low complexity" evidence="1">
    <location>
        <begin position="475"/>
        <end position="494"/>
    </location>
</feature>
<name>A0ABQ9XUE9_9EUKA</name>
<accession>A0ABQ9XUE9</accession>
<gene>
    <name evidence="3" type="ORF">BLNAU_10034</name>
</gene>
<keyword evidence="4" id="KW-1185">Reference proteome</keyword>
<keyword evidence="2" id="KW-0472">Membrane</keyword>
<proteinExistence type="predicted"/>
<feature type="region of interest" description="Disordered" evidence="1">
    <location>
        <begin position="643"/>
        <end position="662"/>
    </location>
</feature>
<protein>
    <submittedName>
        <fullName evidence="3">Uncharacterized protein</fullName>
    </submittedName>
</protein>
<feature type="region of interest" description="Disordered" evidence="1">
    <location>
        <begin position="452"/>
        <end position="512"/>
    </location>
</feature>
<comment type="caution">
    <text evidence="3">The sequence shown here is derived from an EMBL/GenBank/DDBJ whole genome shotgun (WGS) entry which is preliminary data.</text>
</comment>
<evidence type="ECO:0000313" key="4">
    <source>
        <dbReference type="Proteomes" id="UP001281761"/>
    </source>
</evidence>
<feature type="compositionally biased region" description="Polar residues" evidence="1">
    <location>
        <begin position="495"/>
        <end position="512"/>
    </location>
</feature>
<evidence type="ECO:0000313" key="3">
    <source>
        <dbReference type="EMBL" id="KAK2955103.1"/>
    </source>
</evidence>
<feature type="compositionally biased region" description="Polar residues" evidence="1">
    <location>
        <begin position="164"/>
        <end position="182"/>
    </location>
</feature>
<evidence type="ECO:0000256" key="2">
    <source>
        <dbReference type="SAM" id="Phobius"/>
    </source>
</evidence>
<feature type="region of interest" description="Disordered" evidence="1">
    <location>
        <begin position="164"/>
        <end position="234"/>
    </location>
</feature>
<organism evidence="3 4">
    <name type="scientific">Blattamonas nauphoetae</name>
    <dbReference type="NCBI Taxonomy" id="2049346"/>
    <lineage>
        <taxon>Eukaryota</taxon>
        <taxon>Metamonada</taxon>
        <taxon>Preaxostyla</taxon>
        <taxon>Oxymonadida</taxon>
        <taxon>Blattamonas</taxon>
    </lineage>
</organism>
<keyword evidence="2" id="KW-0812">Transmembrane</keyword>